<dbReference type="PANTHER" id="PTHR43877:SF1">
    <property type="entry name" value="ACETYLTRANSFERASE"/>
    <property type="match status" value="1"/>
</dbReference>
<gene>
    <name evidence="4" type="ORF">SAMN05421837_103513</name>
</gene>
<dbReference type="InterPro" id="IPR016181">
    <property type="entry name" value="Acyl_CoA_acyltransferase"/>
</dbReference>
<dbReference type="AlphaFoldDB" id="A0A1H5QN76"/>
<evidence type="ECO:0000259" key="3">
    <source>
        <dbReference type="PROSITE" id="PS51186"/>
    </source>
</evidence>
<dbReference type="RefSeq" id="WP_091389183.1">
    <property type="nucleotide sequence ID" value="NZ_FNUJ01000003.1"/>
</dbReference>
<sequence length="172" mass="17940">MLIRRETPADRTTVHAIHSEAFRREPGVTPVEAPLVDELRADGDLLDALSLVAVRDGEVVGHVCCSRARVGEDSTSAVGLGPLGVLPAHQASGVGSALMHAVLGAADALGYGLVVLLGNPAYYSRFGFVAASTLSVASPDPAWVKNFQARTLTGYKPAQAGAFEYAPAFSRI</sequence>
<evidence type="ECO:0000313" key="5">
    <source>
        <dbReference type="Proteomes" id="UP000198878"/>
    </source>
</evidence>
<dbReference type="STRING" id="218821.SAMN05421837_103513"/>
<feature type="domain" description="N-acetyltransferase" evidence="3">
    <location>
        <begin position="1"/>
        <end position="150"/>
    </location>
</feature>
<protein>
    <submittedName>
        <fullName evidence="4">Putative acetyltransferase</fullName>
    </submittedName>
</protein>
<keyword evidence="1 4" id="KW-0808">Transferase</keyword>
<evidence type="ECO:0000256" key="1">
    <source>
        <dbReference type="ARBA" id="ARBA00022679"/>
    </source>
</evidence>
<name>A0A1H5QN76_9PSEU</name>
<dbReference type="EMBL" id="FNUJ01000003">
    <property type="protein sequence ID" value="SEF26838.1"/>
    <property type="molecule type" value="Genomic_DNA"/>
</dbReference>
<accession>A0A1H5QN76</accession>
<keyword evidence="5" id="KW-1185">Reference proteome</keyword>
<dbReference type="Pfam" id="PF00583">
    <property type="entry name" value="Acetyltransf_1"/>
    <property type="match status" value="1"/>
</dbReference>
<dbReference type="PROSITE" id="PS51186">
    <property type="entry name" value="GNAT"/>
    <property type="match status" value="1"/>
</dbReference>
<dbReference type="PANTHER" id="PTHR43877">
    <property type="entry name" value="AMINOALKYLPHOSPHONATE N-ACETYLTRANSFERASE-RELATED-RELATED"/>
    <property type="match status" value="1"/>
</dbReference>
<evidence type="ECO:0000313" key="4">
    <source>
        <dbReference type="EMBL" id="SEF26838.1"/>
    </source>
</evidence>
<dbReference type="InterPro" id="IPR050832">
    <property type="entry name" value="Bact_Acetyltransf"/>
</dbReference>
<dbReference type="Proteomes" id="UP000198878">
    <property type="component" value="Unassembled WGS sequence"/>
</dbReference>
<dbReference type="GO" id="GO:0016747">
    <property type="term" value="F:acyltransferase activity, transferring groups other than amino-acyl groups"/>
    <property type="evidence" value="ECO:0007669"/>
    <property type="project" value="InterPro"/>
</dbReference>
<dbReference type="CDD" id="cd04301">
    <property type="entry name" value="NAT_SF"/>
    <property type="match status" value="1"/>
</dbReference>
<evidence type="ECO:0000256" key="2">
    <source>
        <dbReference type="ARBA" id="ARBA00023315"/>
    </source>
</evidence>
<reference evidence="5" key="1">
    <citation type="submission" date="2016-10" db="EMBL/GenBank/DDBJ databases">
        <authorList>
            <person name="Varghese N."/>
            <person name="Submissions S."/>
        </authorList>
    </citation>
    <scope>NUCLEOTIDE SEQUENCE [LARGE SCALE GENOMIC DNA]</scope>
    <source>
        <strain evidence="5">DSM 44654</strain>
    </source>
</reference>
<dbReference type="SUPFAM" id="SSF55729">
    <property type="entry name" value="Acyl-CoA N-acyltransferases (Nat)"/>
    <property type="match status" value="1"/>
</dbReference>
<keyword evidence="2" id="KW-0012">Acyltransferase</keyword>
<dbReference type="InterPro" id="IPR000182">
    <property type="entry name" value="GNAT_dom"/>
</dbReference>
<organism evidence="4 5">
    <name type="scientific">Amycolatopsis pretoriensis</name>
    <dbReference type="NCBI Taxonomy" id="218821"/>
    <lineage>
        <taxon>Bacteria</taxon>
        <taxon>Bacillati</taxon>
        <taxon>Actinomycetota</taxon>
        <taxon>Actinomycetes</taxon>
        <taxon>Pseudonocardiales</taxon>
        <taxon>Pseudonocardiaceae</taxon>
        <taxon>Amycolatopsis</taxon>
    </lineage>
</organism>
<dbReference type="Gene3D" id="3.40.630.30">
    <property type="match status" value="1"/>
</dbReference>
<proteinExistence type="predicted"/>